<protein>
    <recommendedName>
        <fullName evidence="1">Insertion element IS150 protein InsJ-like helix-turn-helix domain-containing protein</fullName>
    </recommendedName>
</protein>
<dbReference type="EMBL" id="PITI01002528">
    <property type="protein sequence ID" value="TBT98125.1"/>
    <property type="molecule type" value="Genomic_DNA"/>
</dbReference>
<dbReference type="Gene3D" id="1.10.10.10">
    <property type="entry name" value="Winged helix-like DNA-binding domain superfamily/Winged helix DNA-binding domain"/>
    <property type="match status" value="1"/>
</dbReference>
<comment type="caution">
    <text evidence="2">The sequence shown here is derived from an EMBL/GenBank/DDBJ whole genome shotgun (WGS) entry which is preliminary data.</text>
</comment>
<keyword evidence="3" id="KW-1185">Reference proteome</keyword>
<gene>
    <name evidence="2" type="ORF">CWI36_2528p0010</name>
</gene>
<sequence>MVYINDRERIIEKTLEGYSMSAIASIYRINYQTVNSIVRRYLKTGLVFVEKRCGDRRSKLTLEIKKSLQTYVDLECTKTQYELAEWVRCTFNVGVSTSTIDRTLREFHYTLKR</sequence>
<organism evidence="2 3">
    <name type="scientific">Hamiltosporidium magnivora</name>
    <dbReference type="NCBI Taxonomy" id="148818"/>
    <lineage>
        <taxon>Eukaryota</taxon>
        <taxon>Fungi</taxon>
        <taxon>Fungi incertae sedis</taxon>
        <taxon>Microsporidia</taxon>
        <taxon>Dubosqiidae</taxon>
        <taxon>Hamiltosporidium</taxon>
    </lineage>
</organism>
<dbReference type="InterPro" id="IPR036388">
    <property type="entry name" value="WH-like_DNA-bd_sf"/>
</dbReference>
<evidence type="ECO:0000259" key="1">
    <source>
        <dbReference type="Pfam" id="PF13518"/>
    </source>
</evidence>
<name>A0A4Q9KU70_9MICR</name>
<dbReference type="Gene3D" id="1.10.10.60">
    <property type="entry name" value="Homeodomain-like"/>
    <property type="match status" value="1"/>
</dbReference>
<proteinExistence type="predicted"/>
<reference evidence="2 3" key="1">
    <citation type="submission" date="2017-12" db="EMBL/GenBank/DDBJ databases">
        <authorList>
            <person name="Pombert J.-F."/>
            <person name="Haag K.L."/>
            <person name="Ebert D."/>
        </authorList>
    </citation>
    <scope>NUCLEOTIDE SEQUENCE [LARGE SCALE GENOMIC DNA]</scope>
    <source>
        <strain evidence="2">BE-OM-2</strain>
    </source>
</reference>
<accession>A0A4Q9KU70</accession>
<dbReference type="SUPFAM" id="SSF46689">
    <property type="entry name" value="Homeodomain-like"/>
    <property type="match status" value="1"/>
</dbReference>
<dbReference type="InterPro" id="IPR009057">
    <property type="entry name" value="Homeodomain-like_sf"/>
</dbReference>
<dbReference type="Pfam" id="PF13518">
    <property type="entry name" value="HTH_28"/>
    <property type="match status" value="1"/>
</dbReference>
<dbReference type="VEuPathDB" id="MicrosporidiaDB:CWI39_0217p0030"/>
<dbReference type="Proteomes" id="UP000291404">
    <property type="component" value="Unassembled WGS sequence"/>
</dbReference>
<dbReference type="InterPro" id="IPR055247">
    <property type="entry name" value="InsJ-like_HTH"/>
</dbReference>
<feature type="domain" description="Insertion element IS150 protein InsJ-like helix-turn-helix" evidence="1">
    <location>
        <begin position="7"/>
        <end position="52"/>
    </location>
</feature>
<dbReference type="AlphaFoldDB" id="A0A4Q9KU70"/>
<dbReference type="VEuPathDB" id="MicrosporidiaDB:CWI36_2528p0010"/>
<evidence type="ECO:0000313" key="2">
    <source>
        <dbReference type="EMBL" id="TBT98125.1"/>
    </source>
</evidence>
<feature type="non-terminal residue" evidence="2">
    <location>
        <position position="113"/>
    </location>
</feature>
<evidence type="ECO:0000313" key="3">
    <source>
        <dbReference type="Proteomes" id="UP000291404"/>
    </source>
</evidence>